<name>A0A7Y0LHX3_9GAMM</name>
<evidence type="ECO:0000313" key="3">
    <source>
        <dbReference type="Proteomes" id="UP000568664"/>
    </source>
</evidence>
<sequence>MKLMILLLICVLCSAAFASSTTDEALLEIEAETRANALLNEKAREAKILQSFDQQNLDLLDSELELLQRMDSNQHIESTLQGEFFDSQFDRETKDTLTPKDEFEDVIFDDGFDFLDDELNELDKEIEQGAIKSSVVNPSIPTKEQLTDQQGVGIKGKEEALINKLDNSDLTDFDIEIDNWGDEVPLVTDEDDDIDDIEL</sequence>
<keyword evidence="3" id="KW-1185">Reference proteome</keyword>
<gene>
    <name evidence="2" type="ORF">HII17_18615</name>
</gene>
<evidence type="ECO:0000313" key="2">
    <source>
        <dbReference type="EMBL" id="NMP33565.1"/>
    </source>
</evidence>
<dbReference type="RefSeq" id="WP_169076884.1">
    <property type="nucleotide sequence ID" value="NZ_JABBXH010000010.1"/>
</dbReference>
<organism evidence="2 3">
    <name type="scientific">Thalassotalea algicola</name>
    <dbReference type="NCBI Taxonomy" id="2716224"/>
    <lineage>
        <taxon>Bacteria</taxon>
        <taxon>Pseudomonadati</taxon>
        <taxon>Pseudomonadota</taxon>
        <taxon>Gammaproteobacteria</taxon>
        <taxon>Alteromonadales</taxon>
        <taxon>Colwelliaceae</taxon>
        <taxon>Thalassotalea</taxon>
    </lineage>
</organism>
<evidence type="ECO:0000256" key="1">
    <source>
        <dbReference type="SAM" id="SignalP"/>
    </source>
</evidence>
<reference evidence="2 3" key="1">
    <citation type="submission" date="2020-04" db="EMBL/GenBank/DDBJ databases">
        <title>Thalassotalea sp. M1531, isolated from the surface of marine red alga.</title>
        <authorList>
            <person name="Pang L."/>
            <person name="Lu D.-C."/>
        </authorList>
    </citation>
    <scope>NUCLEOTIDE SEQUENCE [LARGE SCALE GENOMIC DNA]</scope>
    <source>
        <strain evidence="2 3">M1531</strain>
    </source>
</reference>
<dbReference type="AlphaFoldDB" id="A0A7Y0LHX3"/>
<dbReference type="EMBL" id="JABBXH010000010">
    <property type="protein sequence ID" value="NMP33565.1"/>
    <property type="molecule type" value="Genomic_DNA"/>
</dbReference>
<dbReference type="Proteomes" id="UP000568664">
    <property type="component" value="Unassembled WGS sequence"/>
</dbReference>
<feature type="signal peptide" evidence="1">
    <location>
        <begin position="1"/>
        <end position="18"/>
    </location>
</feature>
<comment type="caution">
    <text evidence="2">The sequence shown here is derived from an EMBL/GenBank/DDBJ whole genome shotgun (WGS) entry which is preliminary data.</text>
</comment>
<accession>A0A7Y0LHX3</accession>
<proteinExistence type="predicted"/>
<protein>
    <submittedName>
        <fullName evidence="2">Uncharacterized protein</fullName>
    </submittedName>
</protein>
<keyword evidence="1" id="KW-0732">Signal</keyword>
<feature type="chain" id="PRO_5030513271" evidence="1">
    <location>
        <begin position="19"/>
        <end position="199"/>
    </location>
</feature>